<evidence type="ECO:0000313" key="3">
    <source>
        <dbReference type="Proteomes" id="UP000240493"/>
    </source>
</evidence>
<reference evidence="2 3" key="1">
    <citation type="submission" date="2016-07" db="EMBL/GenBank/DDBJ databases">
        <title>Multiple horizontal gene transfer events from other fungi enriched the ability of initially mycotrophic Trichoderma (Ascomycota) to feed on dead plant biomass.</title>
        <authorList>
            <consortium name="DOE Joint Genome Institute"/>
            <person name="Aerts A."/>
            <person name="Atanasova L."/>
            <person name="Chenthamara K."/>
            <person name="Zhang J."/>
            <person name="Grujic M."/>
            <person name="Henrissat B."/>
            <person name="Kuo A."/>
            <person name="Salamov A."/>
            <person name="Lipzen A."/>
            <person name="Labutti K."/>
            <person name="Barry K."/>
            <person name="Miao Y."/>
            <person name="Rahimi M.J."/>
            <person name="Shen Q."/>
            <person name="Grigoriev I.V."/>
            <person name="Kubicek C.P."/>
            <person name="Druzhinina I.S."/>
        </authorList>
    </citation>
    <scope>NUCLEOTIDE SEQUENCE [LARGE SCALE GENOMIC DNA]</scope>
    <source>
        <strain evidence="2 3">CBS 433.97</strain>
    </source>
</reference>
<organism evidence="2 3">
    <name type="scientific">Trichoderma asperellum (strain ATCC 204424 / CBS 433.97 / NBRC 101777)</name>
    <dbReference type="NCBI Taxonomy" id="1042311"/>
    <lineage>
        <taxon>Eukaryota</taxon>
        <taxon>Fungi</taxon>
        <taxon>Dikarya</taxon>
        <taxon>Ascomycota</taxon>
        <taxon>Pezizomycotina</taxon>
        <taxon>Sordariomycetes</taxon>
        <taxon>Hypocreomycetidae</taxon>
        <taxon>Hypocreales</taxon>
        <taxon>Hypocreaceae</taxon>
        <taxon>Trichoderma</taxon>
    </lineage>
</organism>
<gene>
    <name evidence="2" type="ORF">M441DRAFT_306206</name>
</gene>
<accession>A0A2T3ZJZ4</accession>
<proteinExistence type="predicted"/>
<sequence>MFKWTISAIPLHYLLFFFFFFLHWYRITNVRFAVRWISRMQLCNNSDQRGEGSVARFPFLFFFQVIAQRRLES</sequence>
<dbReference type="AlphaFoldDB" id="A0A2T3ZJZ4"/>
<dbReference type="EMBL" id="KZ679257">
    <property type="protein sequence ID" value="PTB45093.1"/>
    <property type="molecule type" value="Genomic_DNA"/>
</dbReference>
<dbReference type="Proteomes" id="UP000240493">
    <property type="component" value="Unassembled WGS sequence"/>
</dbReference>
<keyword evidence="1" id="KW-1133">Transmembrane helix</keyword>
<feature type="transmembrane region" description="Helical" evidence="1">
    <location>
        <begin position="6"/>
        <end position="25"/>
    </location>
</feature>
<name>A0A2T3ZJZ4_TRIA4</name>
<protein>
    <submittedName>
        <fullName evidence="2">Uncharacterized protein</fullName>
    </submittedName>
</protein>
<evidence type="ECO:0000256" key="1">
    <source>
        <dbReference type="SAM" id="Phobius"/>
    </source>
</evidence>
<keyword evidence="1" id="KW-0812">Transmembrane</keyword>
<evidence type="ECO:0000313" key="2">
    <source>
        <dbReference type="EMBL" id="PTB45093.1"/>
    </source>
</evidence>
<keyword evidence="1" id="KW-0472">Membrane</keyword>
<keyword evidence="3" id="KW-1185">Reference proteome</keyword>